<evidence type="ECO:0008006" key="3">
    <source>
        <dbReference type="Google" id="ProtNLM"/>
    </source>
</evidence>
<evidence type="ECO:0000313" key="1">
    <source>
        <dbReference type="EMBL" id="KUZ98543.1"/>
    </source>
</evidence>
<dbReference type="AlphaFoldDB" id="A0AAP1G5E0"/>
<reference evidence="1 2" key="1">
    <citation type="submission" date="2015-11" db="EMBL/GenBank/DDBJ databases">
        <title>Expanding the genomic diversity of Burkholderia species for the development of highly accurate diagnostics.</title>
        <authorList>
            <person name="Sahl J."/>
            <person name="Keim P."/>
            <person name="Wagner D."/>
        </authorList>
    </citation>
    <scope>NUCLEOTIDE SEQUENCE [LARGE SCALE GENOMIC DNA]</scope>
    <source>
        <strain evidence="1 2">RF32-BP12</strain>
    </source>
</reference>
<dbReference type="RefSeq" id="WP_059548727.1">
    <property type="nucleotide sequence ID" value="NZ_CP072602.1"/>
</dbReference>
<comment type="caution">
    <text evidence="1">The sequence shown here is derived from an EMBL/GenBank/DDBJ whole genome shotgun (WGS) entry which is preliminary data.</text>
</comment>
<gene>
    <name evidence="1" type="ORF">WI41_02440</name>
</gene>
<dbReference type="EMBL" id="LOTQ01000055">
    <property type="protein sequence ID" value="KUZ98543.1"/>
    <property type="molecule type" value="Genomic_DNA"/>
</dbReference>
<dbReference type="InterPro" id="IPR021500">
    <property type="entry name" value="DUF3156"/>
</dbReference>
<organism evidence="1 2">
    <name type="scientific">Burkholderia latens</name>
    <dbReference type="NCBI Taxonomy" id="488446"/>
    <lineage>
        <taxon>Bacteria</taxon>
        <taxon>Pseudomonadati</taxon>
        <taxon>Pseudomonadota</taxon>
        <taxon>Betaproteobacteria</taxon>
        <taxon>Burkholderiales</taxon>
        <taxon>Burkholderiaceae</taxon>
        <taxon>Burkholderia</taxon>
        <taxon>Burkholderia cepacia complex</taxon>
    </lineage>
</organism>
<proteinExistence type="predicted"/>
<evidence type="ECO:0000313" key="2">
    <source>
        <dbReference type="Proteomes" id="UP000056450"/>
    </source>
</evidence>
<protein>
    <recommendedName>
        <fullName evidence="3">DUF3156 family protein</fullName>
    </recommendedName>
</protein>
<accession>A0AAP1G5E0</accession>
<dbReference type="Proteomes" id="UP000056450">
    <property type="component" value="Unassembled WGS sequence"/>
</dbReference>
<name>A0AAP1G5E0_9BURK</name>
<sequence length="200" mass="20902">MKAVLAWWRASPDARPPGYRPGTVVARVLTDLRAVRDSNGGAGATATAVAARLPNGVHVNIAERADRQFLMHTVSVQVSAAARGPAGHGHARIVQTGWLRRTGIAATPLPGCDPAFVRAVSAIVAQPAVIDALRPLHVTGCAIAACDGRWTLDVAPFGGSEVVNRMPSFRRYVRLTGEQAAALSAACAAFETALRGILRG</sequence>
<dbReference type="Pfam" id="PF11354">
    <property type="entry name" value="DUF3156"/>
    <property type="match status" value="1"/>
</dbReference>